<gene>
    <name evidence="5" type="ORF">Vbra_6523</name>
</gene>
<dbReference type="InterPro" id="IPR040911">
    <property type="entry name" value="Exostosin_GT47"/>
</dbReference>
<feature type="region of interest" description="Disordered" evidence="2">
    <location>
        <begin position="50"/>
        <end position="75"/>
    </location>
</feature>
<sequence length="579" mass="64906">MHRIHPQRPGLSTAKPLHRFFIAAIFATLFISWFAFNIYVILRNNLAREAPSAPRRKPDRDVHATHANGEAKGEDGRLWFPSSALVDGVPLEIDLKICHCMANPVIDQAGLPDFVSSTAKYGSNDNKGTVDKYKRAIDGLLAAMHRPIEQGGLRIFQYPPPPFVEVPPTFSRDTVAKARNSAYLVESVFWTQISGSPLRVTDSDLANAYQLPVFPTTANFYGRKYVNKTLAAELAGGERAAGGKLAAHQVKETVEYVRRKWPYYDKQYGRGHFWVISHDGGKAEYSSWGGESLVVNATTMTTNPNPNEWYKMFEPTEGGGEGQAFLKARKVKIRKPYGYDPRVDVSIVPCGHAARAEQALRIGRNLNPDVDEGHSSARGLLGPRQYLAFFAGNAGKGKRGEIVRPAVLDSFKGVSAPTAIYTSHVDPSDYTRYLSSSTFCLCPRGSRVVSPRIIEAIWYTCIPVVIADYYWLPQGCVWDWTMLAVFIPEERANETAAILQRTTREEIVAKQRHLFKVRRHFAYHFRPVAGDALDMTLLELWMRQHYCQRTHYTQQQQQWSKGQKGGRGLTGTEAQVIVA</sequence>
<reference evidence="5 6" key="1">
    <citation type="submission" date="2014-11" db="EMBL/GenBank/DDBJ databases">
        <authorList>
            <person name="Zhu J."/>
            <person name="Qi W."/>
            <person name="Song R."/>
        </authorList>
    </citation>
    <scope>NUCLEOTIDE SEQUENCE [LARGE SCALE GENOMIC DNA]</scope>
</reference>
<dbReference type="PANTHER" id="PTHR11062">
    <property type="entry name" value="EXOSTOSIN HEPARAN SULFATE GLYCOSYLTRANSFERASE -RELATED"/>
    <property type="match status" value="1"/>
</dbReference>
<feature type="transmembrane region" description="Helical" evidence="3">
    <location>
        <begin position="20"/>
        <end position="42"/>
    </location>
</feature>
<name>A0A0G4H3P4_VITBC</name>
<keyword evidence="3" id="KW-0812">Transmembrane</keyword>
<evidence type="ECO:0000313" key="5">
    <source>
        <dbReference type="EMBL" id="CEM38344.1"/>
    </source>
</evidence>
<evidence type="ECO:0000259" key="4">
    <source>
        <dbReference type="Pfam" id="PF03016"/>
    </source>
</evidence>
<evidence type="ECO:0000256" key="1">
    <source>
        <dbReference type="ARBA" id="ARBA00010271"/>
    </source>
</evidence>
<dbReference type="EMBL" id="CDMY01000982">
    <property type="protein sequence ID" value="CEM38344.1"/>
    <property type="molecule type" value="Genomic_DNA"/>
</dbReference>
<dbReference type="Pfam" id="PF03016">
    <property type="entry name" value="Exostosin_GT47"/>
    <property type="match status" value="1"/>
</dbReference>
<dbReference type="STRING" id="1169540.A0A0G4H3P4"/>
<dbReference type="InterPro" id="IPR004263">
    <property type="entry name" value="Exostosin"/>
</dbReference>
<organism evidence="5 6">
    <name type="scientific">Vitrella brassicaformis (strain CCMP3155)</name>
    <dbReference type="NCBI Taxonomy" id="1169540"/>
    <lineage>
        <taxon>Eukaryota</taxon>
        <taxon>Sar</taxon>
        <taxon>Alveolata</taxon>
        <taxon>Colpodellida</taxon>
        <taxon>Vitrellaceae</taxon>
        <taxon>Vitrella</taxon>
    </lineage>
</organism>
<feature type="compositionally biased region" description="Basic and acidic residues" evidence="2">
    <location>
        <begin position="56"/>
        <end position="75"/>
    </location>
</feature>
<evidence type="ECO:0000313" key="6">
    <source>
        <dbReference type="Proteomes" id="UP000041254"/>
    </source>
</evidence>
<keyword evidence="3" id="KW-1133">Transmembrane helix</keyword>
<dbReference type="VEuPathDB" id="CryptoDB:Vbra_6523"/>
<dbReference type="Proteomes" id="UP000041254">
    <property type="component" value="Unassembled WGS sequence"/>
</dbReference>
<feature type="domain" description="Exostosin GT47" evidence="4">
    <location>
        <begin position="153"/>
        <end position="501"/>
    </location>
</feature>
<dbReference type="PhylomeDB" id="A0A0G4H3P4"/>
<dbReference type="InParanoid" id="A0A0G4H3P4"/>
<proteinExistence type="inferred from homology"/>
<keyword evidence="3" id="KW-0472">Membrane</keyword>
<accession>A0A0G4H3P4</accession>
<evidence type="ECO:0000256" key="3">
    <source>
        <dbReference type="SAM" id="Phobius"/>
    </source>
</evidence>
<dbReference type="AlphaFoldDB" id="A0A0G4H3P4"/>
<dbReference type="OrthoDB" id="331544at2759"/>
<evidence type="ECO:0000256" key="2">
    <source>
        <dbReference type="SAM" id="MobiDB-lite"/>
    </source>
</evidence>
<keyword evidence="6" id="KW-1185">Reference proteome</keyword>
<dbReference type="GO" id="GO:0016757">
    <property type="term" value="F:glycosyltransferase activity"/>
    <property type="evidence" value="ECO:0007669"/>
    <property type="project" value="InterPro"/>
</dbReference>
<dbReference type="PANTHER" id="PTHR11062:SF59">
    <property type="entry name" value="EXOSTOSIN FAMILY PROTEIN"/>
    <property type="match status" value="1"/>
</dbReference>
<protein>
    <recommendedName>
        <fullName evidence="4">Exostosin GT47 domain-containing protein</fullName>
    </recommendedName>
</protein>
<comment type="similarity">
    <text evidence="1">Belongs to the glycosyltransferase 47 family.</text>
</comment>